<keyword evidence="3" id="KW-1185">Reference proteome</keyword>
<feature type="region of interest" description="Disordered" evidence="1">
    <location>
        <begin position="1"/>
        <end position="21"/>
    </location>
</feature>
<evidence type="ECO:0000313" key="3">
    <source>
        <dbReference type="Proteomes" id="UP000588647"/>
    </source>
</evidence>
<name>A0A7W6HFB6_9HYPH</name>
<sequence>MGEIVALQTARPRAKLGERRAANAERSGKIVFLPCIRRERLVPPTDATKPIQGSQMTM</sequence>
<accession>A0A7W6HFB6</accession>
<dbReference type="EMBL" id="JACIEM010000004">
    <property type="protein sequence ID" value="MBB4004191.1"/>
    <property type="molecule type" value="Genomic_DNA"/>
</dbReference>
<proteinExistence type="predicted"/>
<evidence type="ECO:0000313" key="2">
    <source>
        <dbReference type="EMBL" id="MBB4004191.1"/>
    </source>
</evidence>
<dbReference type="AlphaFoldDB" id="A0A7W6HFB6"/>
<gene>
    <name evidence="2" type="ORF">GGR03_003279</name>
</gene>
<reference evidence="2 3" key="1">
    <citation type="submission" date="2020-08" db="EMBL/GenBank/DDBJ databases">
        <title>Genomic Encyclopedia of Type Strains, Phase IV (KMG-IV): sequencing the most valuable type-strain genomes for metagenomic binning, comparative biology and taxonomic classification.</title>
        <authorList>
            <person name="Goeker M."/>
        </authorList>
    </citation>
    <scope>NUCLEOTIDE SEQUENCE [LARGE SCALE GENOMIC DNA]</scope>
    <source>
        <strain evidence="2 3">DSM 103570</strain>
    </source>
</reference>
<dbReference type="RefSeq" id="WP_183209789.1">
    <property type="nucleotide sequence ID" value="NZ_JAAAMM010000004.1"/>
</dbReference>
<protein>
    <submittedName>
        <fullName evidence="2">Uncharacterized protein</fullName>
    </submittedName>
</protein>
<dbReference type="Proteomes" id="UP000588647">
    <property type="component" value="Unassembled WGS sequence"/>
</dbReference>
<comment type="caution">
    <text evidence="2">The sequence shown here is derived from an EMBL/GenBank/DDBJ whole genome shotgun (WGS) entry which is preliminary data.</text>
</comment>
<evidence type="ECO:0000256" key="1">
    <source>
        <dbReference type="SAM" id="MobiDB-lite"/>
    </source>
</evidence>
<organism evidence="2 3">
    <name type="scientific">Aurantimonas endophytica</name>
    <dbReference type="NCBI Taxonomy" id="1522175"/>
    <lineage>
        <taxon>Bacteria</taxon>
        <taxon>Pseudomonadati</taxon>
        <taxon>Pseudomonadota</taxon>
        <taxon>Alphaproteobacteria</taxon>
        <taxon>Hyphomicrobiales</taxon>
        <taxon>Aurantimonadaceae</taxon>
        <taxon>Aurantimonas</taxon>
    </lineage>
</organism>